<sequence length="113" mass="12883">MDIRDILFDANLTPFRRFTHGKVLKNRRLWKCSDLVNLLTGRKSLFTCMEMYEQLDVKTVTMMAIANLDMKCSVPVFLAMLAWVAPKCKDSDEGKMLATCYEVASIIKGVTII</sequence>
<organism evidence="1">
    <name type="scientific">Zoothera dauma adenovirus</name>
    <dbReference type="NCBI Taxonomy" id="3073259"/>
    <lineage>
        <taxon>Viruses</taxon>
        <taxon>Varidnaviria</taxon>
        <taxon>Bamfordvirae</taxon>
        <taxon>Preplasmiviricota</taxon>
        <taxon>Polisuviricotina</taxon>
        <taxon>Pharingeaviricetes</taxon>
        <taxon>Rowavirales</taxon>
        <taxon>Adenoviridae</taxon>
    </lineage>
</organism>
<evidence type="ECO:0000313" key="1">
    <source>
        <dbReference type="EMBL" id="WMQ77640.1"/>
    </source>
</evidence>
<dbReference type="EMBL" id="OR233592">
    <property type="protein sequence ID" value="WMQ77640.1"/>
    <property type="molecule type" value="Genomic_DNA"/>
</dbReference>
<accession>A0AA51NPN6</accession>
<proteinExistence type="predicted"/>
<reference evidence="1" key="1">
    <citation type="submission" date="2023-06" db="EMBL/GenBank/DDBJ databases">
        <authorList>
            <person name="Zheng W."/>
            <person name="Wang Q."/>
            <person name="xu X.D."/>
        </authorList>
    </citation>
    <scope>NUCLEOTIDE SEQUENCE</scope>
    <source>
        <strain evidence="1">Cd_2020_s1</strain>
    </source>
</reference>
<name>A0AA51NPN6_9ADEN</name>
<protein>
    <submittedName>
        <fullName evidence="1">LH2</fullName>
    </submittedName>
</protein>